<gene>
    <name evidence="2" type="ORF">UMAG_03050</name>
</gene>
<dbReference type="VEuPathDB" id="FungiDB:UMAG_03050"/>
<keyword evidence="3" id="KW-1185">Reference proteome</keyword>
<dbReference type="OrthoDB" id="3141857at2759"/>
<dbReference type="EMBL" id="CM003146">
    <property type="protein sequence ID" value="KIS69071.1"/>
    <property type="molecule type" value="Genomic_DNA"/>
</dbReference>
<organism evidence="2 3">
    <name type="scientific">Mycosarcoma maydis</name>
    <name type="common">Corn smut fungus</name>
    <name type="synonym">Ustilago maydis</name>
    <dbReference type="NCBI Taxonomy" id="5270"/>
    <lineage>
        <taxon>Eukaryota</taxon>
        <taxon>Fungi</taxon>
        <taxon>Dikarya</taxon>
        <taxon>Basidiomycota</taxon>
        <taxon>Ustilaginomycotina</taxon>
        <taxon>Ustilaginomycetes</taxon>
        <taxon>Ustilaginales</taxon>
        <taxon>Ustilaginaceae</taxon>
        <taxon>Mycosarcoma</taxon>
    </lineage>
</organism>
<reference evidence="2 3" key="1">
    <citation type="journal article" date="2006" name="Nature">
        <title>Insights from the genome of the biotrophic fungal plant pathogen Ustilago maydis.</title>
        <authorList>
            <person name="Kamper J."/>
            <person name="Kahmann R."/>
            <person name="Bolker M."/>
            <person name="Ma L.J."/>
            <person name="Brefort T."/>
            <person name="Saville B.J."/>
            <person name="Banuett F."/>
            <person name="Kronstad J.W."/>
            <person name="Gold S.E."/>
            <person name="Muller O."/>
            <person name="Perlin M.H."/>
            <person name="Wosten H.A."/>
            <person name="de Vries R."/>
            <person name="Ruiz-Herrera J."/>
            <person name="Reynaga-Pena C.G."/>
            <person name="Snetselaar K."/>
            <person name="McCann M."/>
            <person name="Perez-Martin J."/>
            <person name="Feldbrugge M."/>
            <person name="Basse C.W."/>
            <person name="Steinberg G."/>
            <person name="Ibeas J.I."/>
            <person name="Holloman W."/>
            <person name="Guzman P."/>
            <person name="Farman M."/>
            <person name="Stajich J.E."/>
            <person name="Sentandreu R."/>
            <person name="Gonzalez-Prieto J.M."/>
            <person name="Kennell J.C."/>
            <person name="Molina L."/>
            <person name="Schirawski J."/>
            <person name="Mendoza-Mendoza A."/>
            <person name="Greilinger D."/>
            <person name="Munch K."/>
            <person name="Rossel N."/>
            <person name="Scherer M."/>
            <person name="Vranes M."/>
            <person name="Ladendorf O."/>
            <person name="Vincon V."/>
            <person name="Fuchs U."/>
            <person name="Sandrock B."/>
            <person name="Meng S."/>
            <person name="Ho E.C."/>
            <person name="Cahill M.J."/>
            <person name="Boyce K.J."/>
            <person name="Klose J."/>
            <person name="Klosterman S.J."/>
            <person name="Deelstra H.J."/>
            <person name="Ortiz-Castellanos L."/>
            <person name="Li W."/>
            <person name="Sanchez-Alonso P."/>
            <person name="Schreier P.H."/>
            <person name="Hauser-Hahn I."/>
            <person name="Vaupel M."/>
            <person name="Koopmann E."/>
            <person name="Friedrich G."/>
            <person name="Voss H."/>
            <person name="Schluter T."/>
            <person name="Margolis J."/>
            <person name="Platt D."/>
            <person name="Swimmer C."/>
            <person name="Gnirke A."/>
            <person name="Chen F."/>
            <person name="Vysotskaia V."/>
            <person name="Mannhaupt G."/>
            <person name="Guldener U."/>
            <person name="Munsterkotter M."/>
            <person name="Haase D."/>
            <person name="Oesterheld M."/>
            <person name="Mewes H.W."/>
            <person name="Mauceli E.W."/>
            <person name="DeCaprio D."/>
            <person name="Wade C.M."/>
            <person name="Butler J."/>
            <person name="Young S."/>
            <person name="Jaffe D.B."/>
            <person name="Calvo S."/>
            <person name="Nusbaum C."/>
            <person name="Galagan J."/>
            <person name="Birren B.W."/>
        </authorList>
    </citation>
    <scope>NUCLEOTIDE SEQUENCE [LARGE SCALE GENOMIC DNA]</scope>
    <source>
        <strain evidence="3">DSM 14603 / FGSC 9021 / UM521</strain>
    </source>
</reference>
<dbReference type="GeneID" id="23563632"/>
<evidence type="ECO:0000256" key="1">
    <source>
        <dbReference type="SAM" id="MobiDB-lite"/>
    </source>
</evidence>
<dbReference type="OMA" id="HEQRENG"/>
<name>A0A0D1DZS0_MYCMD</name>
<feature type="region of interest" description="Disordered" evidence="1">
    <location>
        <begin position="71"/>
        <end position="123"/>
    </location>
</feature>
<proteinExistence type="predicted"/>
<feature type="region of interest" description="Disordered" evidence="1">
    <location>
        <begin position="1"/>
        <end position="28"/>
    </location>
</feature>
<dbReference type="eggNOG" id="ENOG502R2ZY">
    <property type="taxonomic scope" value="Eukaryota"/>
</dbReference>
<feature type="compositionally biased region" description="Basic and acidic residues" evidence="1">
    <location>
        <begin position="197"/>
        <end position="206"/>
    </location>
</feature>
<accession>A0A0D1DZS0</accession>
<protein>
    <submittedName>
        <fullName evidence="2">Uncharacterized protein</fullName>
    </submittedName>
</protein>
<dbReference type="InParanoid" id="A0A0D1DZS0"/>
<evidence type="ECO:0000313" key="3">
    <source>
        <dbReference type="Proteomes" id="UP000000561"/>
    </source>
</evidence>
<feature type="compositionally biased region" description="Basic and acidic residues" evidence="1">
    <location>
        <begin position="162"/>
        <end position="187"/>
    </location>
</feature>
<dbReference type="AlphaFoldDB" id="A0A0D1DZS0"/>
<dbReference type="RefSeq" id="XP_011389422.1">
    <property type="nucleotide sequence ID" value="XM_011391120.1"/>
</dbReference>
<dbReference type="Proteomes" id="UP000000561">
    <property type="component" value="Chromosome 7"/>
</dbReference>
<feature type="region of interest" description="Disordered" evidence="1">
    <location>
        <begin position="162"/>
        <end position="206"/>
    </location>
</feature>
<dbReference type="KEGG" id="uma:UMAG_03050"/>
<sequence>MSTKGDHPTKAQSSVPPKPPGHDRMPGWKRVASTFSRFVRRDPQLAPLAAITLGTIGLYIYFHHSKVSEVASQNSFPRHKDTKASSRGSDSRVATGDTPADKSTKGSYYTESGSAPGGLSKMLYPHLDTSEREHLDNLTVPHNEGTFGRSIKHAAALDQLKKNRDADRHYKRQGDLVQGHEQRENGDRPLTSAQHLQDLHGQKRNY</sequence>
<evidence type="ECO:0000313" key="2">
    <source>
        <dbReference type="EMBL" id="KIS69071.1"/>
    </source>
</evidence>